<feature type="region of interest" description="Disordered" evidence="7">
    <location>
        <begin position="77"/>
        <end position="161"/>
    </location>
</feature>
<comment type="similarity">
    <text evidence="2 6">Belongs to the 2-oxoacid dehydrogenase family.</text>
</comment>
<dbReference type="PROSITE" id="PS50968">
    <property type="entry name" value="BIOTINYL_LIPOYL"/>
    <property type="match status" value="1"/>
</dbReference>
<feature type="compositionally biased region" description="Low complexity" evidence="7">
    <location>
        <begin position="88"/>
        <end position="126"/>
    </location>
</feature>
<dbReference type="Gene3D" id="3.30.559.10">
    <property type="entry name" value="Chloramphenicol acetyltransferase-like domain"/>
    <property type="match status" value="1"/>
</dbReference>
<dbReference type="Pfam" id="PF00364">
    <property type="entry name" value="Biotin_lipoyl"/>
    <property type="match status" value="1"/>
</dbReference>
<accession>A0A2C6YLC8</accession>
<proteinExistence type="inferred from homology"/>
<evidence type="ECO:0000313" key="9">
    <source>
        <dbReference type="EMBL" id="SBN39719.1"/>
    </source>
</evidence>
<dbReference type="EMBL" id="LT576035">
    <property type="protein sequence ID" value="SBN39719.1"/>
    <property type="molecule type" value="Genomic_DNA"/>
</dbReference>
<dbReference type="GO" id="GO:0031405">
    <property type="term" value="F:lipoic acid binding"/>
    <property type="evidence" value="ECO:0007669"/>
    <property type="project" value="TreeGrafter"/>
</dbReference>
<feature type="region of interest" description="Disordered" evidence="7">
    <location>
        <begin position="189"/>
        <end position="219"/>
    </location>
</feature>
<feature type="domain" description="Lipoyl-binding" evidence="8">
    <location>
        <begin position="1"/>
        <end position="76"/>
    </location>
</feature>
<feature type="compositionally biased region" description="Basic and acidic residues" evidence="7">
    <location>
        <begin position="144"/>
        <end position="158"/>
    </location>
</feature>
<name>A0A2C6YLC8_9ACTN</name>
<dbReference type="InterPro" id="IPR001078">
    <property type="entry name" value="2-oxoacid_DH_actylTfrase"/>
</dbReference>
<dbReference type="SUPFAM" id="SSF51230">
    <property type="entry name" value="Single hybrid motif"/>
    <property type="match status" value="1"/>
</dbReference>
<reference evidence="9" key="1">
    <citation type="submission" date="2016-05" db="EMBL/GenBank/DDBJ databases">
        <authorList>
            <person name="Lavstsen T."/>
            <person name="Jespersen J.S."/>
        </authorList>
    </citation>
    <scope>NUCLEOTIDE SEQUENCE</scope>
    <source>
        <strain evidence="9">PFRJS10</strain>
    </source>
</reference>
<keyword evidence="5 6" id="KW-0012">Acyltransferase</keyword>
<sequence length="454" mass="48400">MPEYNMPDPGEGLTEADIVEWHVKVGDQVKVNDNLLDIETAKSLVELPSPFAGKVTKIYAEAGATVAVGAPIVFIDDGTGPAPEHDGGAPAQGAEPGAQSSSAQSSSAQSSSAQAGPAQPSSNRPGPAQPSAPAPAAQGSAKASRPDADEASAQRDLDGGMTGERLLSLDELPASKPTQQTVRQMLVGYGPADESTPSSTERRRRAHQVSRRGANERALRDEEIPVDTVRRLTARNVVHSRTSKVHTTAWVSTDVSGTMELVANLRKRREFKDLHVTALLVWCKAVCLAMRNNPMLNASWEDGSERIILHHDVNIGIAADTPRGLMVPVIKQAQNRDLLSMADELTRLVNLAKAGTLQPSDYRDGTFTITNVGGLGLDAGTPIINGSESAILAMGAITRQPWVVGRGEDEKIVPRWVTTLSISFDHRLIDGAIASRFLRDLAALVRDPAMAMAY</sequence>
<dbReference type="InterPro" id="IPR000089">
    <property type="entry name" value="Biotin_lipoyl"/>
</dbReference>
<dbReference type="InterPro" id="IPR050743">
    <property type="entry name" value="2-oxoacid_DH_E2_comp"/>
</dbReference>
<dbReference type="SUPFAM" id="SSF52777">
    <property type="entry name" value="CoA-dependent acyltransferases"/>
    <property type="match status" value="1"/>
</dbReference>
<evidence type="ECO:0000256" key="7">
    <source>
        <dbReference type="SAM" id="MobiDB-lite"/>
    </source>
</evidence>
<dbReference type="EC" id="2.3.1.-" evidence="6"/>
<dbReference type="InterPro" id="IPR011053">
    <property type="entry name" value="Single_hybrid_motif"/>
</dbReference>
<dbReference type="CDD" id="cd06849">
    <property type="entry name" value="lipoyl_domain"/>
    <property type="match status" value="1"/>
</dbReference>
<evidence type="ECO:0000256" key="5">
    <source>
        <dbReference type="ARBA" id="ARBA00023315"/>
    </source>
</evidence>
<dbReference type="AlphaFoldDB" id="A0A2C6YLC8"/>
<keyword evidence="3 6" id="KW-0808">Transferase</keyword>
<keyword evidence="9" id="KW-0670">Pyruvate</keyword>
<organism evidence="9">
    <name type="scientific">Propionibacterium freudenreichii</name>
    <dbReference type="NCBI Taxonomy" id="1744"/>
    <lineage>
        <taxon>Bacteria</taxon>
        <taxon>Bacillati</taxon>
        <taxon>Actinomycetota</taxon>
        <taxon>Actinomycetes</taxon>
        <taxon>Propionibacteriales</taxon>
        <taxon>Propionibacteriaceae</taxon>
        <taxon>Propionibacterium</taxon>
    </lineage>
</organism>
<dbReference type="InterPro" id="IPR023213">
    <property type="entry name" value="CAT-like_dom_sf"/>
</dbReference>
<evidence type="ECO:0000256" key="2">
    <source>
        <dbReference type="ARBA" id="ARBA00007317"/>
    </source>
</evidence>
<comment type="cofactor">
    <cofactor evidence="1 6">
        <name>(R)-lipoate</name>
        <dbReference type="ChEBI" id="CHEBI:83088"/>
    </cofactor>
</comment>
<evidence type="ECO:0000256" key="6">
    <source>
        <dbReference type="RuleBase" id="RU003423"/>
    </source>
</evidence>
<dbReference type="Gene3D" id="2.40.50.100">
    <property type="match status" value="1"/>
</dbReference>
<gene>
    <name evidence="9" type="ORF">PFR_JS10_2076</name>
</gene>
<evidence type="ECO:0000256" key="4">
    <source>
        <dbReference type="ARBA" id="ARBA00022823"/>
    </source>
</evidence>
<evidence type="ECO:0000256" key="1">
    <source>
        <dbReference type="ARBA" id="ARBA00001938"/>
    </source>
</evidence>
<dbReference type="PANTHER" id="PTHR43178:SF5">
    <property type="entry name" value="LIPOAMIDE ACYLTRANSFERASE COMPONENT OF BRANCHED-CHAIN ALPHA-KETO ACID DEHYDROGENASE COMPLEX, MITOCHONDRIAL"/>
    <property type="match status" value="1"/>
</dbReference>
<dbReference type="GO" id="GO:0005737">
    <property type="term" value="C:cytoplasm"/>
    <property type="evidence" value="ECO:0007669"/>
    <property type="project" value="TreeGrafter"/>
</dbReference>
<dbReference type="FunFam" id="3.30.559.10:FF:000007">
    <property type="entry name" value="Dihydrolipoamide acetyltransferase component of pyruvate dehydrogenase complex"/>
    <property type="match status" value="1"/>
</dbReference>
<evidence type="ECO:0000259" key="8">
    <source>
        <dbReference type="PROSITE" id="PS50968"/>
    </source>
</evidence>
<dbReference type="PANTHER" id="PTHR43178">
    <property type="entry name" value="DIHYDROLIPOAMIDE ACETYLTRANSFERASE COMPONENT OF PYRUVATE DEHYDROGENASE COMPLEX"/>
    <property type="match status" value="1"/>
</dbReference>
<dbReference type="Pfam" id="PF00198">
    <property type="entry name" value="2-oxoacid_dh"/>
    <property type="match status" value="1"/>
</dbReference>
<dbReference type="GO" id="GO:0016407">
    <property type="term" value="F:acetyltransferase activity"/>
    <property type="evidence" value="ECO:0007669"/>
    <property type="project" value="TreeGrafter"/>
</dbReference>
<evidence type="ECO:0000256" key="3">
    <source>
        <dbReference type="ARBA" id="ARBA00022679"/>
    </source>
</evidence>
<dbReference type="RefSeq" id="WP_063493612.1">
    <property type="nucleotide sequence ID" value="NZ_JBJDUN010000009.1"/>
</dbReference>
<keyword evidence="4 6" id="KW-0450">Lipoyl</keyword>
<protein>
    <recommendedName>
        <fullName evidence="6">Dihydrolipoamide acetyltransferase component of pyruvate dehydrogenase complex</fullName>
        <ecNumber evidence="6">2.3.1.-</ecNumber>
    </recommendedName>
</protein>